<dbReference type="Proteomes" id="UP001172102">
    <property type="component" value="Unassembled WGS sequence"/>
</dbReference>
<name>A0AA40B8D7_9PEZI</name>
<keyword evidence="2" id="KW-1185">Reference proteome</keyword>
<sequence>MASYAKRWVPSVSRREVDAAIPLFHDMFKDARHSLTESKAVYGVSVASLGVDNSIITLSGDLGVEAGLLGRNEKLRKHIFEEWQSSPMDDFNALWKMETRLQQWHEDVLPPPDSDSPRCLLFGCYGGGDNDGLRPLLKTAVLNRTELAKIPHGLFPATIPDAAGAVKDLACSFTIFTSLMDQVHIMSTLDKKTIKAEIAELNEVSSRIDRFADLVRKEHNPRLGWLREVGAPPTQFVMYF</sequence>
<dbReference type="EMBL" id="JAUKUA010000001">
    <property type="protein sequence ID" value="KAK0729541.1"/>
    <property type="molecule type" value="Genomic_DNA"/>
</dbReference>
<dbReference type="AlphaFoldDB" id="A0AA40B8D7"/>
<gene>
    <name evidence="1" type="ORF">B0H67DRAFT_638143</name>
</gene>
<reference evidence="1" key="1">
    <citation type="submission" date="2023-06" db="EMBL/GenBank/DDBJ databases">
        <title>Genome-scale phylogeny and comparative genomics of the fungal order Sordariales.</title>
        <authorList>
            <consortium name="Lawrence Berkeley National Laboratory"/>
            <person name="Hensen N."/>
            <person name="Bonometti L."/>
            <person name="Westerberg I."/>
            <person name="Brannstrom I.O."/>
            <person name="Guillou S."/>
            <person name="Cros-Aarteil S."/>
            <person name="Calhoun S."/>
            <person name="Haridas S."/>
            <person name="Kuo A."/>
            <person name="Mondo S."/>
            <person name="Pangilinan J."/>
            <person name="Riley R."/>
            <person name="Labutti K."/>
            <person name="Andreopoulos B."/>
            <person name="Lipzen A."/>
            <person name="Chen C."/>
            <person name="Yanf M."/>
            <person name="Daum C."/>
            <person name="Ng V."/>
            <person name="Clum A."/>
            <person name="Steindorff A."/>
            <person name="Ohm R."/>
            <person name="Martin F."/>
            <person name="Silar P."/>
            <person name="Natvig D."/>
            <person name="Lalanne C."/>
            <person name="Gautier V."/>
            <person name="Ament-Velasquez S.L."/>
            <person name="Kruys A."/>
            <person name="Hutchinson M.I."/>
            <person name="Powell A.J."/>
            <person name="Barry K."/>
            <person name="Miller A.N."/>
            <person name="Grigoriev I.V."/>
            <person name="Debuchy R."/>
            <person name="Gladieux P."/>
            <person name="Thoren M.H."/>
            <person name="Johannesson H."/>
        </authorList>
    </citation>
    <scope>NUCLEOTIDE SEQUENCE</scope>
    <source>
        <strain evidence="1">SMH4607-1</strain>
    </source>
</reference>
<accession>A0AA40B8D7</accession>
<organism evidence="1 2">
    <name type="scientific">Lasiosphaeris hirsuta</name>
    <dbReference type="NCBI Taxonomy" id="260670"/>
    <lineage>
        <taxon>Eukaryota</taxon>
        <taxon>Fungi</taxon>
        <taxon>Dikarya</taxon>
        <taxon>Ascomycota</taxon>
        <taxon>Pezizomycotina</taxon>
        <taxon>Sordariomycetes</taxon>
        <taxon>Sordariomycetidae</taxon>
        <taxon>Sordariales</taxon>
        <taxon>Lasiosphaeriaceae</taxon>
        <taxon>Lasiosphaeris</taxon>
    </lineage>
</organism>
<evidence type="ECO:0000313" key="1">
    <source>
        <dbReference type="EMBL" id="KAK0729541.1"/>
    </source>
</evidence>
<proteinExistence type="predicted"/>
<protein>
    <submittedName>
        <fullName evidence="1">Uncharacterized protein</fullName>
    </submittedName>
</protein>
<evidence type="ECO:0000313" key="2">
    <source>
        <dbReference type="Proteomes" id="UP001172102"/>
    </source>
</evidence>
<comment type="caution">
    <text evidence="1">The sequence shown here is derived from an EMBL/GenBank/DDBJ whole genome shotgun (WGS) entry which is preliminary data.</text>
</comment>